<keyword evidence="12" id="KW-0472">Membrane</keyword>
<dbReference type="PROSITE" id="PS51659">
    <property type="entry name" value="GT23"/>
    <property type="match status" value="1"/>
</dbReference>
<dbReference type="OrthoDB" id="2014825at2759"/>
<dbReference type="FunFam" id="3.40.50.11350:FF:000001">
    <property type="entry name" value="Alpha-(1,6)-fucosyltransferase"/>
    <property type="match status" value="1"/>
</dbReference>
<evidence type="ECO:0000313" key="23">
    <source>
        <dbReference type="EMBL" id="CAB3396715.1"/>
    </source>
</evidence>
<evidence type="ECO:0000256" key="9">
    <source>
        <dbReference type="ARBA" id="ARBA00022968"/>
    </source>
</evidence>
<dbReference type="GO" id="GO:0008424">
    <property type="term" value="F:glycoprotein 6-alpha-L-fucosyltransferase activity"/>
    <property type="evidence" value="ECO:0007669"/>
    <property type="project" value="UniProtKB-EC"/>
</dbReference>
<dbReference type="Pfam" id="PF19745">
    <property type="entry name" value="FUT8_N_cat"/>
    <property type="match status" value="1"/>
</dbReference>
<keyword evidence="9" id="KW-0735">Signal-anchor</keyword>
<feature type="coiled-coil region" evidence="20">
    <location>
        <begin position="90"/>
        <end position="117"/>
    </location>
</feature>
<evidence type="ECO:0000256" key="20">
    <source>
        <dbReference type="SAM" id="Coils"/>
    </source>
</evidence>
<dbReference type="FunFam" id="2.30.30.40:FF:000070">
    <property type="entry name" value="Alpha-(1,6)-fucosyltransferase"/>
    <property type="match status" value="1"/>
</dbReference>
<dbReference type="InterPro" id="IPR001452">
    <property type="entry name" value="SH3_domain"/>
</dbReference>
<keyword evidence="8" id="KW-0812">Transmembrane</keyword>
<evidence type="ECO:0000256" key="10">
    <source>
        <dbReference type="ARBA" id="ARBA00022989"/>
    </source>
</evidence>
<dbReference type="GO" id="GO:0032580">
    <property type="term" value="C:Golgi cisterna membrane"/>
    <property type="evidence" value="ECO:0007669"/>
    <property type="project" value="UniProtKB-SubCell"/>
</dbReference>
<feature type="domain" description="GT23" evidence="22">
    <location>
        <begin position="236"/>
        <end position="526"/>
    </location>
</feature>
<comment type="caution">
    <text evidence="23">The sequence shown here is derived from an EMBL/GenBank/DDBJ whole genome shotgun (WGS) entry which is preliminary data.</text>
</comment>
<evidence type="ECO:0000256" key="3">
    <source>
        <dbReference type="ARBA" id="ARBA00012660"/>
    </source>
</evidence>
<evidence type="ECO:0000256" key="2">
    <source>
        <dbReference type="ARBA" id="ARBA00004922"/>
    </source>
</evidence>
<comment type="subcellular location">
    <subcellularLocation>
        <location evidence="1">Golgi apparatus</location>
        <location evidence="1">Golgi stack membrane</location>
        <topology evidence="1">Single-pass type II membrane protein</topology>
    </subcellularLocation>
</comment>
<keyword evidence="13" id="KW-1015">Disulfide bond</keyword>
<dbReference type="InterPro" id="IPR035653">
    <property type="entry name" value="Fut8_SH3"/>
</dbReference>
<evidence type="ECO:0000256" key="17">
    <source>
        <dbReference type="ARBA" id="ARBA00093238"/>
    </source>
</evidence>
<keyword evidence="5 18" id="KW-0728">SH3 domain</keyword>
<dbReference type="AlphaFoldDB" id="A0A8S1E5G6"/>
<keyword evidence="11" id="KW-0333">Golgi apparatus</keyword>
<evidence type="ECO:0000256" key="4">
    <source>
        <dbReference type="ARBA" id="ARBA00018201"/>
    </source>
</evidence>
<feature type="region of interest" description="Important for donor substrate binding" evidence="19">
    <location>
        <begin position="397"/>
        <end position="398"/>
    </location>
</feature>
<evidence type="ECO:0000256" key="14">
    <source>
        <dbReference type="ARBA" id="ARBA00030434"/>
    </source>
</evidence>
<evidence type="ECO:0000256" key="7">
    <source>
        <dbReference type="ARBA" id="ARBA00022679"/>
    </source>
</evidence>
<dbReference type="SUPFAM" id="SSF50044">
    <property type="entry name" value="SH3-domain"/>
    <property type="match status" value="1"/>
</dbReference>
<evidence type="ECO:0000256" key="16">
    <source>
        <dbReference type="ARBA" id="ARBA00032208"/>
    </source>
</evidence>
<protein>
    <recommendedName>
        <fullName evidence="4">Alpha-(1,6)-fucosyltransferase</fullName>
        <ecNumber evidence="3">2.4.1.68</ecNumber>
    </recommendedName>
    <alternativeName>
        <fullName evidence="14">GDP-L-Fuc:N-acetyl-beta-D-glucosaminide alpha1,6-fucosyltransferase</fullName>
    </alternativeName>
    <alternativeName>
        <fullName evidence="16">GDP-fucose--glycoprotein fucosyltransferase</fullName>
    </alternativeName>
    <alternativeName>
        <fullName evidence="15">Glycoprotein 6-alpha-L-fucosyltransferase</fullName>
    </alternativeName>
</protein>
<gene>
    <name evidence="23" type="ORF">CBOVIS_LOCUS231</name>
</gene>
<evidence type="ECO:0000313" key="24">
    <source>
        <dbReference type="Proteomes" id="UP000494206"/>
    </source>
</evidence>
<dbReference type="PANTHER" id="PTHR13132">
    <property type="entry name" value="ALPHA- 1,6 -FUCOSYLTRANSFERASE"/>
    <property type="match status" value="1"/>
</dbReference>
<evidence type="ECO:0000256" key="18">
    <source>
        <dbReference type="PROSITE-ProRule" id="PRU00192"/>
    </source>
</evidence>
<evidence type="ECO:0000256" key="19">
    <source>
        <dbReference type="PROSITE-ProRule" id="PRU00992"/>
    </source>
</evidence>
<evidence type="ECO:0000256" key="1">
    <source>
        <dbReference type="ARBA" id="ARBA00004447"/>
    </source>
</evidence>
<keyword evidence="20" id="KW-0175">Coiled coil</keyword>
<evidence type="ECO:0000256" key="11">
    <source>
        <dbReference type="ARBA" id="ARBA00023034"/>
    </source>
</evidence>
<keyword evidence="10" id="KW-1133">Transmembrane helix</keyword>
<dbReference type="CDD" id="cd11792">
    <property type="entry name" value="SH3_Fut8"/>
    <property type="match status" value="1"/>
</dbReference>
<name>A0A8S1E5G6_9PELO</name>
<proteinExistence type="inferred from homology"/>
<dbReference type="Gene3D" id="2.30.30.40">
    <property type="entry name" value="SH3 Domains"/>
    <property type="match status" value="1"/>
</dbReference>
<comment type="pathway">
    <text evidence="2">Protein modification; protein glycosylation.</text>
</comment>
<dbReference type="EC" id="2.4.1.68" evidence="3"/>
<evidence type="ECO:0000259" key="22">
    <source>
        <dbReference type="PROSITE" id="PS51659"/>
    </source>
</evidence>
<evidence type="ECO:0000256" key="13">
    <source>
        <dbReference type="ARBA" id="ARBA00023157"/>
    </source>
</evidence>
<feature type="domain" description="SH3" evidence="21">
    <location>
        <begin position="535"/>
        <end position="596"/>
    </location>
</feature>
<dbReference type="EMBL" id="CADEPM010000001">
    <property type="protein sequence ID" value="CAB3396715.1"/>
    <property type="molecule type" value="Genomic_DNA"/>
</dbReference>
<evidence type="ECO:0000256" key="6">
    <source>
        <dbReference type="ARBA" id="ARBA00022676"/>
    </source>
</evidence>
<keyword evidence="6 19" id="KW-0328">Glycosyltransferase</keyword>
<keyword evidence="7 19" id="KW-0808">Transferase</keyword>
<dbReference type="InterPro" id="IPR045573">
    <property type="entry name" value="Fut8_N_cat"/>
</dbReference>
<dbReference type="PANTHER" id="PTHR13132:SF29">
    <property type="entry name" value="ALPHA-(1,6)-FUCOSYLTRANSFERASE"/>
    <property type="match status" value="1"/>
</dbReference>
<keyword evidence="24" id="KW-1185">Reference proteome</keyword>
<dbReference type="InterPro" id="IPR027350">
    <property type="entry name" value="GT23_dom"/>
</dbReference>
<reference evidence="23 24" key="1">
    <citation type="submission" date="2020-04" db="EMBL/GenBank/DDBJ databases">
        <authorList>
            <person name="Laetsch R D."/>
            <person name="Stevens L."/>
            <person name="Kumar S."/>
            <person name="Blaxter L. M."/>
        </authorList>
    </citation>
    <scope>NUCLEOTIDE SEQUENCE [LARGE SCALE GENOMIC DNA]</scope>
</reference>
<evidence type="ECO:0000256" key="8">
    <source>
        <dbReference type="ARBA" id="ARBA00022692"/>
    </source>
</evidence>
<dbReference type="InterPro" id="IPR036028">
    <property type="entry name" value="SH3-like_dom_sf"/>
</dbReference>
<accession>A0A8S1E5G6</accession>
<dbReference type="CDD" id="cd11300">
    <property type="entry name" value="Fut8_like"/>
    <property type="match status" value="1"/>
</dbReference>
<organism evidence="23 24">
    <name type="scientific">Caenorhabditis bovis</name>
    <dbReference type="NCBI Taxonomy" id="2654633"/>
    <lineage>
        <taxon>Eukaryota</taxon>
        <taxon>Metazoa</taxon>
        <taxon>Ecdysozoa</taxon>
        <taxon>Nematoda</taxon>
        <taxon>Chromadorea</taxon>
        <taxon>Rhabditida</taxon>
        <taxon>Rhabditina</taxon>
        <taxon>Rhabditomorpha</taxon>
        <taxon>Rhabditoidea</taxon>
        <taxon>Rhabditidae</taxon>
        <taxon>Peloderinae</taxon>
        <taxon>Caenorhabditis</taxon>
    </lineage>
</organism>
<evidence type="ECO:0000256" key="5">
    <source>
        <dbReference type="ARBA" id="ARBA00022443"/>
    </source>
</evidence>
<evidence type="ECO:0000259" key="21">
    <source>
        <dbReference type="PROSITE" id="PS50002"/>
    </source>
</evidence>
<comment type="similarity">
    <text evidence="19">Belongs to the glycosyltransferase 23 family.</text>
</comment>
<dbReference type="PROSITE" id="PS50002">
    <property type="entry name" value="SH3"/>
    <property type="match status" value="1"/>
</dbReference>
<dbReference type="GO" id="GO:0006487">
    <property type="term" value="P:protein N-linked glycosylation"/>
    <property type="evidence" value="ECO:0007669"/>
    <property type="project" value="TreeGrafter"/>
</dbReference>
<comment type="catalytic activity">
    <reaction evidence="17">
        <text>N(4)-{beta-D-GlcNAc-(1-&gt;2)-alpha-D-Man-(1-&gt;3)-[beta-D-GlcNAc-(1-&gt;2)-alpha-D-Man-(1-&gt;6)]-beta-D-Man-(1-&gt;4)-beta-D-GlcNAc-(1-&gt;4)-beta-D-GlcNAc}-L-asparaginyl-[protein] + GDP-beta-L-fucose = an N(4)-{beta-D-GlcNAc-(1-&gt;2)-alpha-D-Man-(1-&gt;3)-[beta-D-GlcNAc-(1-&gt;2)-alpha-D-Man-(1-&gt;6)]-beta-D-Man-(1-&gt;4)-beta-D-GlcNAc-(1-&gt;4)-[alpha-L-Fuc-(1-&gt;6)]-beta-D-GlcNAc}-L-asparaginyl-[protein] + GDP + H(+)</text>
        <dbReference type="Rhea" id="RHEA:12985"/>
        <dbReference type="Rhea" id="RHEA-COMP:13526"/>
        <dbReference type="Rhea" id="RHEA-COMP:13532"/>
        <dbReference type="ChEBI" id="CHEBI:15378"/>
        <dbReference type="ChEBI" id="CHEBI:57273"/>
        <dbReference type="ChEBI" id="CHEBI:58189"/>
        <dbReference type="ChEBI" id="CHEBI:60651"/>
        <dbReference type="ChEBI" id="CHEBI:137207"/>
        <dbReference type="EC" id="2.4.1.68"/>
    </reaction>
</comment>
<dbReference type="Gene3D" id="3.40.50.11350">
    <property type="match status" value="1"/>
</dbReference>
<dbReference type="Proteomes" id="UP000494206">
    <property type="component" value="Unassembled WGS sequence"/>
</dbReference>
<evidence type="ECO:0000256" key="12">
    <source>
        <dbReference type="ARBA" id="ARBA00023136"/>
    </source>
</evidence>
<evidence type="ECO:0000256" key="15">
    <source>
        <dbReference type="ARBA" id="ARBA00030648"/>
    </source>
</evidence>
<sequence length="604" mass="68413">MRIGLLSVKGEKILDSVRQLIRALNYQQTANDCNASKWGPGVMLKCIAAIGSILWISTIIFVYTQLSTNSNVPARSSESIRNWRETLEILETLKSQNDELKRIIEAEREQREKEHSTILLAQQNGNAKIGDDSPKRVLAPPMNAESQANELKFNVEVERRLLDDRIREMFYRVHSSGIQKDAKSRFEEQLISLMGLSGRLEVADGSEEVRRIKRKKITERIMSGIQKLQKPEACNKAKILVCNLNKECGFGCQLHHVTYCAISALATMRTLVLQNNGKSWKYSRNGWESVFLPISPCKYDDAVASDLPVQFSEHSQARVVSLGIVDSLVRRPDFLPQAVPSSIINDLIMLHSNPPAFFIGTVISYLMRMNPETQKKLDEAASKIPIEKGPIVGLQVRRTDKVGTEAAFHKLSEYMEWTEYWFKVEERKLGRNVTRRVFIASDDPSVVPEAKKSYPQYEVYGSTEIAQTAQVNNRYSDDSLIGVITDIYILSKLDYLVCTFSSQVCRMGYELRQPTGADDGSKFHSLDDIYYFGGQQAHEVVAIEDHAAHSQIEFDFKTGDKIGIAGNHWDGFSKGSHRKTSKTGLFPSYKVMNDWRTYNFTVIV</sequence>